<dbReference type="GO" id="GO:0016491">
    <property type="term" value="F:oxidoreductase activity"/>
    <property type="evidence" value="ECO:0007669"/>
    <property type="project" value="UniProtKB-KW"/>
</dbReference>
<comment type="similarity">
    <text evidence="1 3">Belongs to the short-chain dehydrogenases/reductases (SDR) family.</text>
</comment>
<reference evidence="4 5" key="1">
    <citation type="journal article" date="2015" name="Genome Announc.">
        <title>Complete Genome Sequence of Spiroplasma turonicum Strain Tab4cT, a Parasite of a Horse Fly, Haematopota sp. (Diptera: Tabanidae).</title>
        <authorList>
            <person name="Davis R.E."/>
            <person name="Shao J."/>
            <person name="Zhao Y."/>
            <person name="Gasparich G.E."/>
            <person name="Gaynor B.J."/>
            <person name="Donofrio N."/>
        </authorList>
    </citation>
    <scope>NUCLEOTIDE SEQUENCE [LARGE SCALE GENOMIC DNA]</scope>
    <source>
        <strain evidence="4 5">Tab4c</strain>
    </source>
</reference>
<dbReference type="KEGG" id="stur:STURON_00953"/>
<dbReference type="InterPro" id="IPR036291">
    <property type="entry name" value="NAD(P)-bd_dom_sf"/>
</dbReference>
<dbReference type="PANTHER" id="PTHR42901:SF1">
    <property type="entry name" value="ALCOHOL DEHYDROGENASE"/>
    <property type="match status" value="1"/>
</dbReference>
<dbReference type="CDD" id="cd05233">
    <property type="entry name" value="SDR_c"/>
    <property type="match status" value="1"/>
</dbReference>
<evidence type="ECO:0000256" key="3">
    <source>
        <dbReference type="RuleBase" id="RU000363"/>
    </source>
</evidence>
<dbReference type="Pfam" id="PF00106">
    <property type="entry name" value="adh_short"/>
    <property type="match status" value="1"/>
</dbReference>
<organism evidence="4 5">
    <name type="scientific">Spiroplasma turonicum</name>
    <dbReference type="NCBI Taxonomy" id="216946"/>
    <lineage>
        <taxon>Bacteria</taxon>
        <taxon>Bacillati</taxon>
        <taxon>Mycoplasmatota</taxon>
        <taxon>Mollicutes</taxon>
        <taxon>Entomoplasmatales</taxon>
        <taxon>Spiroplasmataceae</taxon>
        <taxon>Spiroplasma</taxon>
    </lineage>
</organism>
<dbReference type="EMBL" id="CP012328">
    <property type="protein sequence ID" value="AKU80199.1"/>
    <property type="molecule type" value="Genomic_DNA"/>
</dbReference>
<dbReference type="Proteomes" id="UP000067243">
    <property type="component" value="Chromosome"/>
</dbReference>
<proteinExistence type="inferred from homology"/>
<evidence type="ECO:0000313" key="4">
    <source>
        <dbReference type="EMBL" id="AKU80199.1"/>
    </source>
</evidence>
<dbReference type="RefSeq" id="WP_082236205.1">
    <property type="nucleotide sequence ID" value="NZ_CP013860.1"/>
</dbReference>
<keyword evidence="2" id="KW-0560">Oxidoreductase</keyword>
<accession>A0A0K1P7M9</accession>
<dbReference type="PRINTS" id="PR00080">
    <property type="entry name" value="SDRFAMILY"/>
</dbReference>
<dbReference type="Gene3D" id="3.40.50.720">
    <property type="entry name" value="NAD(P)-binding Rossmann-like Domain"/>
    <property type="match status" value="1"/>
</dbReference>
<evidence type="ECO:0000256" key="2">
    <source>
        <dbReference type="ARBA" id="ARBA00023002"/>
    </source>
</evidence>
<dbReference type="PRINTS" id="PR00081">
    <property type="entry name" value="GDHRDH"/>
</dbReference>
<dbReference type="AlphaFoldDB" id="A0A0K1P7M9"/>
<dbReference type="PANTHER" id="PTHR42901">
    <property type="entry name" value="ALCOHOL DEHYDROGENASE"/>
    <property type="match status" value="1"/>
</dbReference>
<dbReference type="STRING" id="216946.STURO_v1c09480"/>
<evidence type="ECO:0000256" key="1">
    <source>
        <dbReference type="ARBA" id="ARBA00006484"/>
    </source>
</evidence>
<dbReference type="PATRIC" id="fig|216946.3.peg.985"/>
<name>A0A0K1P7M9_9MOLU</name>
<keyword evidence="5" id="KW-1185">Reference proteome</keyword>
<evidence type="ECO:0000313" key="5">
    <source>
        <dbReference type="Proteomes" id="UP000067243"/>
    </source>
</evidence>
<dbReference type="SUPFAM" id="SSF51735">
    <property type="entry name" value="NAD(P)-binding Rossmann-fold domains"/>
    <property type="match status" value="1"/>
</dbReference>
<dbReference type="InterPro" id="IPR002347">
    <property type="entry name" value="SDR_fam"/>
</dbReference>
<sequence length="302" mass="34558">MFKPIQNALIVIQTLKWIHTLLGLINMNINKIKWINKQDYILITGASKGLGFEFVNFLSQLGIPLICVSRSTESLKKFKKDNNIVESNLIIFSYDLSVESEVFELLHEIKDYKISTIINNAGFGLYGLFSEVNLEKELNMIDLNIKALHILTKKFVEIFNINNYGRIINIASMASFSPGGPLYSTYYATKAYVLSLGQSVNTELKKNKSKVRVVTICPGPLKTEFWKTSIDKKVSKNKKDIKVKTMDLKKYSRKSLYKALKTKNKNYIILGAKNKLLRKCTKIFGDKTILNNVYKFQKSKLI</sequence>
<gene>
    <name evidence="4" type="ORF">STURON_00953</name>
</gene>
<protein>
    <submittedName>
        <fullName evidence="4">Short-chain dehydrogenase/reductase SDR</fullName>
    </submittedName>
</protein>